<keyword evidence="4" id="KW-0472">Membrane</keyword>
<dbReference type="PROSITE" id="PS50005">
    <property type="entry name" value="TPR"/>
    <property type="match status" value="1"/>
</dbReference>
<dbReference type="Proteomes" id="UP000178943">
    <property type="component" value="Unassembled WGS sequence"/>
</dbReference>
<dbReference type="SMART" id="SM00028">
    <property type="entry name" value="TPR"/>
    <property type="match status" value="4"/>
</dbReference>
<evidence type="ECO:0000256" key="4">
    <source>
        <dbReference type="SAM" id="Phobius"/>
    </source>
</evidence>
<feature type="transmembrane region" description="Helical" evidence="4">
    <location>
        <begin position="142"/>
        <end position="166"/>
    </location>
</feature>
<feature type="transmembrane region" description="Helical" evidence="4">
    <location>
        <begin position="355"/>
        <end position="374"/>
    </location>
</feature>
<dbReference type="STRING" id="1817863.A2Y62_14325"/>
<keyword evidence="2 3" id="KW-0802">TPR repeat</keyword>
<dbReference type="InterPro" id="IPR019734">
    <property type="entry name" value="TPR_rpt"/>
</dbReference>
<dbReference type="Pfam" id="PF13231">
    <property type="entry name" value="PMT_2"/>
    <property type="match status" value="1"/>
</dbReference>
<evidence type="ECO:0000256" key="3">
    <source>
        <dbReference type="PROSITE-ProRule" id="PRU00339"/>
    </source>
</evidence>
<feature type="transmembrane region" description="Helical" evidence="4">
    <location>
        <begin position="172"/>
        <end position="205"/>
    </location>
</feature>
<dbReference type="UniPathway" id="UPA00378"/>
<feature type="domain" description="Glycosyltransferase RgtA/B/C/D-like" evidence="5">
    <location>
        <begin position="78"/>
        <end position="220"/>
    </location>
</feature>
<feature type="transmembrane region" description="Helical" evidence="4">
    <location>
        <begin position="12"/>
        <end position="30"/>
    </location>
</feature>
<dbReference type="InterPro" id="IPR052346">
    <property type="entry name" value="O-mannosyl-transferase_TMTC"/>
</dbReference>
<evidence type="ECO:0000256" key="2">
    <source>
        <dbReference type="ARBA" id="ARBA00022803"/>
    </source>
</evidence>
<dbReference type="GO" id="GO:0035269">
    <property type="term" value="P:protein O-linked glycosylation via mannose"/>
    <property type="evidence" value="ECO:0007669"/>
    <property type="project" value="TreeGrafter"/>
</dbReference>
<dbReference type="Gene3D" id="1.25.40.10">
    <property type="entry name" value="Tetratricopeptide repeat domain"/>
    <property type="match status" value="1"/>
</dbReference>
<dbReference type="SUPFAM" id="SSF48452">
    <property type="entry name" value="TPR-like"/>
    <property type="match status" value="2"/>
</dbReference>
<dbReference type="PANTHER" id="PTHR44227">
    <property type="match status" value="1"/>
</dbReference>
<evidence type="ECO:0000259" key="5">
    <source>
        <dbReference type="Pfam" id="PF13231"/>
    </source>
</evidence>
<protein>
    <recommendedName>
        <fullName evidence="5">Glycosyltransferase RgtA/B/C/D-like domain-containing protein</fullName>
    </recommendedName>
</protein>
<name>A0A1F5VNM1_9BACT</name>
<dbReference type="AlphaFoldDB" id="A0A1F5VNM1"/>
<dbReference type="PANTHER" id="PTHR44227:SF3">
    <property type="entry name" value="PROTEIN O-MANNOSYL-TRANSFERASE TMTC4"/>
    <property type="match status" value="1"/>
</dbReference>
<feature type="transmembrane region" description="Helical" evidence="4">
    <location>
        <begin position="380"/>
        <end position="398"/>
    </location>
</feature>
<accession>A0A1F5VNM1</accession>
<evidence type="ECO:0000256" key="1">
    <source>
        <dbReference type="ARBA" id="ARBA00022737"/>
    </source>
</evidence>
<dbReference type="GO" id="GO:0030968">
    <property type="term" value="P:endoplasmic reticulum unfolded protein response"/>
    <property type="evidence" value="ECO:0007669"/>
    <property type="project" value="TreeGrafter"/>
</dbReference>
<feature type="transmembrane region" description="Helical" evidence="4">
    <location>
        <begin position="217"/>
        <end position="242"/>
    </location>
</feature>
<evidence type="ECO:0000313" key="6">
    <source>
        <dbReference type="EMBL" id="OGF65000.1"/>
    </source>
</evidence>
<gene>
    <name evidence="6" type="ORF">A2Y62_14325</name>
</gene>
<feature type="transmembrane region" description="Helical" evidence="4">
    <location>
        <begin position="262"/>
        <end position="280"/>
    </location>
</feature>
<dbReference type="InterPro" id="IPR038731">
    <property type="entry name" value="RgtA/B/C-like"/>
</dbReference>
<keyword evidence="1" id="KW-0677">Repeat</keyword>
<keyword evidence="4" id="KW-1133">Transmembrane helix</keyword>
<proteinExistence type="predicted"/>
<sequence length="680" mass="78139">MKLRSTLIQYKNRPWLILCGLAVIILVLYGNAITNEFTFDDINNIMHNDYLRSANGIAQLAFSPVRPGEVLRGYLYRPFLAFIQYIIGSVFGFSPVPFHTANLIFYTLNCFLLFLFLKKLFNERIAIVATLIFTFHPIHTEVVASAVSITEMLAFLFSMFVLIAYLKSSASIKYLAIVSLGYFLALLSKETAILLPLVILLLAIYRNEPLRHYLHMGIWCGVPLLIYFMLRYHVIGSFLQSMETQIPFLNNPLSTMPFFERVINAVHILGRYLVLLFLPVQLSADYAYNSIHLLISASSMLFLISLLVHVILLGIAFVFLKKNTLLSFSIIIFYLGVLPSANLLFVSGTIMGERLIYLSSIGFATAMAGLYWYLHHTWNIHKNLLTACLVIILFLFGCKTIARNTDWENNYTLFKSAIQYYPDNAKANYNYAVLSYERGDAEACQRHAEKTLSIYPDYYKATMLLAQLEIDRGKYNAAERMLMEVPSMPDNIESLHLMRGFIYVQTNRFTKAIELYKSALEKIPHSFAIMYHLALCYFDFKDYANATQYLQQAIEIMDHPDAHYYLGQIYLIYFDYNNAAIHFAIAISSRQFGNMSILNLIYCKTQLGEYQQALKIIEESIARGVDEPDLYLLAAYSSLKMNNIPKSQYYFDKLRQSGIRSCTQLRFSSLCQQLIRGIRE</sequence>
<feature type="transmembrane region" description="Helical" evidence="4">
    <location>
        <begin position="325"/>
        <end position="346"/>
    </location>
</feature>
<dbReference type="GO" id="GO:0000030">
    <property type="term" value="F:mannosyltransferase activity"/>
    <property type="evidence" value="ECO:0007669"/>
    <property type="project" value="TreeGrafter"/>
</dbReference>
<reference evidence="6 7" key="1">
    <citation type="journal article" date="2016" name="Nat. Commun.">
        <title>Thousands of microbial genomes shed light on interconnected biogeochemical processes in an aquifer system.</title>
        <authorList>
            <person name="Anantharaman K."/>
            <person name="Brown C.T."/>
            <person name="Hug L.A."/>
            <person name="Sharon I."/>
            <person name="Castelle C.J."/>
            <person name="Probst A.J."/>
            <person name="Thomas B.C."/>
            <person name="Singh A."/>
            <person name="Wilkins M.J."/>
            <person name="Karaoz U."/>
            <person name="Brodie E.L."/>
            <person name="Williams K.H."/>
            <person name="Hubbard S.S."/>
            <person name="Banfield J.F."/>
        </authorList>
    </citation>
    <scope>NUCLEOTIDE SEQUENCE [LARGE SCALE GENOMIC DNA]</scope>
</reference>
<feature type="repeat" description="TPR" evidence="3">
    <location>
        <begin position="493"/>
        <end position="526"/>
    </location>
</feature>
<dbReference type="EMBL" id="MFGW01000122">
    <property type="protein sequence ID" value="OGF65000.1"/>
    <property type="molecule type" value="Genomic_DNA"/>
</dbReference>
<comment type="caution">
    <text evidence="6">The sequence shown here is derived from an EMBL/GenBank/DDBJ whole genome shotgun (WGS) entry which is preliminary data.</text>
</comment>
<keyword evidence="4" id="KW-0812">Transmembrane</keyword>
<feature type="transmembrane region" description="Helical" evidence="4">
    <location>
        <begin position="292"/>
        <end position="319"/>
    </location>
</feature>
<dbReference type="InterPro" id="IPR011990">
    <property type="entry name" value="TPR-like_helical_dom_sf"/>
</dbReference>
<dbReference type="Pfam" id="PF12895">
    <property type="entry name" value="ANAPC3"/>
    <property type="match status" value="1"/>
</dbReference>
<evidence type="ECO:0000313" key="7">
    <source>
        <dbReference type="Proteomes" id="UP000178943"/>
    </source>
</evidence>
<organism evidence="6 7">
    <name type="scientific">Candidatus Fischerbacteria bacterium RBG_13_37_8</name>
    <dbReference type="NCBI Taxonomy" id="1817863"/>
    <lineage>
        <taxon>Bacteria</taxon>
        <taxon>Candidatus Fischeribacteriota</taxon>
    </lineage>
</organism>
<feature type="transmembrane region" description="Helical" evidence="4">
    <location>
        <begin position="103"/>
        <end position="121"/>
    </location>
</feature>